<dbReference type="EMBL" id="VIGI01000009">
    <property type="protein sequence ID" value="KAB8295948.1"/>
    <property type="molecule type" value="Genomic_DNA"/>
</dbReference>
<accession>A0A5N6K1B2</accession>
<proteinExistence type="predicted"/>
<organism evidence="1 2">
    <name type="scientific">Monilinia laxa</name>
    <name type="common">Brown rot fungus</name>
    <name type="synonym">Sclerotinia laxa</name>
    <dbReference type="NCBI Taxonomy" id="61186"/>
    <lineage>
        <taxon>Eukaryota</taxon>
        <taxon>Fungi</taxon>
        <taxon>Dikarya</taxon>
        <taxon>Ascomycota</taxon>
        <taxon>Pezizomycotina</taxon>
        <taxon>Leotiomycetes</taxon>
        <taxon>Helotiales</taxon>
        <taxon>Sclerotiniaceae</taxon>
        <taxon>Monilinia</taxon>
    </lineage>
</organism>
<dbReference type="OrthoDB" id="3541961at2759"/>
<reference evidence="1 2" key="1">
    <citation type="submission" date="2019-06" db="EMBL/GenBank/DDBJ databases">
        <title>Genome Sequence of the Brown Rot Fungal Pathogen Monilinia laxa.</title>
        <authorList>
            <person name="De Miccolis Angelini R.M."/>
            <person name="Landi L."/>
            <person name="Abate D."/>
            <person name="Pollastro S."/>
            <person name="Romanazzi G."/>
            <person name="Faretra F."/>
        </authorList>
    </citation>
    <scope>NUCLEOTIDE SEQUENCE [LARGE SCALE GENOMIC DNA]</scope>
    <source>
        <strain evidence="1 2">Mlax316</strain>
    </source>
</reference>
<dbReference type="Proteomes" id="UP000326757">
    <property type="component" value="Unassembled WGS sequence"/>
</dbReference>
<evidence type="ECO:0000313" key="1">
    <source>
        <dbReference type="EMBL" id="KAB8295948.1"/>
    </source>
</evidence>
<gene>
    <name evidence="1" type="ORF">EYC80_008768</name>
</gene>
<dbReference type="AlphaFoldDB" id="A0A5N6K1B2"/>
<protein>
    <submittedName>
        <fullName evidence="1">Uncharacterized protein</fullName>
    </submittedName>
</protein>
<name>A0A5N6K1B2_MONLA</name>
<sequence length="66" mass="7428">MFRADLENSLHLGISTRYTNQDIESESTFNIETNSNPDLYKSPVIYSSRNLLPLSNGLHAILIDTS</sequence>
<evidence type="ECO:0000313" key="2">
    <source>
        <dbReference type="Proteomes" id="UP000326757"/>
    </source>
</evidence>
<comment type="caution">
    <text evidence="1">The sequence shown here is derived from an EMBL/GenBank/DDBJ whole genome shotgun (WGS) entry which is preliminary data.</text>
</comment>
<keyword evidence="2" id="KW-1185">Reference proteome</keyword>